<name>A0ABV5KSB5_9BACL</name>
<organism evidence="1 2">
    <name type="scientific">Paenibacillus aurantiacus</name>
    <dbReference type="NCBI Taxonomy" id="1936118"/>
    <lineage>
        <taxon>Bacteria</taxon>
        <taxon>Bacillati</taxon>
        <taxon>Bacillota</taxon>
        <taxon>Bacilli</taxon>
        <taxon>Bacillales</taxon>
        <taxon>Paenibacillaceae</taxon>
        <taxon>Paenibacillus</taxon>
    </lineage>
</organism>
<accession>A0ABV5KSB5</accession>
<dbReference type="SUPFAM" id="SSF117281">
    <property type="entry name" value="Kelch motif"/>
    <property type="match status" value="1"/>
</dbReference>
<dbReference type="Gene3D" id="2.120.10.80">
    <property type="entry name" value="Kelch-type beta propeller"/>
    <property type="match status" value="1"/>
</dbReference>
<dbReference type="RefSeq" id="WP_377494827.1">
    <property type="nucleotide sequence ID" value="NZ_JBHMDO010000022.1"/>
</dbReference>
<keyword evidence="2" id="KW-1185">Reference proteome</keyword>
<dbReference type="InterPro" id="IPR015915">
    <property type="entry name" value="Kelch-typ_b-propeller"/>
</dbReference>
<dbReference type="Proteomes" id="UP001589747">
    <property type="component" value="Unassembled WGS sequence"/>
</dbReference>
<gene>
    <name evidence="1" type="ORF">ACFFSY_13850</name>
</gene>
<comment type="caution">
    <text evidence="1">The sequence shown here is derived from an EMBL/GenBank/DDBJ whole genome shotgun (WGS) entry which is preliminary data.</text>
</comment>
<protein>
    <submittedName>
        <fullName evidence="1">Uncharacterized protein</fullName>
    </submittedName>
</protein>
<evidence type="ECO:0000313" key="1">
    <source>
        <dbReference type="EMBL" id="MFB9327007.1"/>
    </source>
</evidence>
<dbReference type="EMBL" id="JBHMDO010000022">
    <property type="protein sequence ID" value="MFB9327007.1"/>
    <property type="molecule type" value="Genomic_DNA"/>
</dbReference>
<evidence type="ECO:0000313" key="2">
    <source>
        <dbReference type="Proteomes" id="UP001589747"/>
    </source>
</evidence>
<sequence length="565" mass="61031">MPEYTENFNLAKPVQETETADINVINSNMDIIDTQLMAAQMGSANIAELVNEALTRIGMNSDVAGNTTLFALLTQLAAYTDSLEALIGPAGATAGTGSVFARLAQISGFTDTLEASVTTLGVGANDILYRIGLNTDAAGVSTLFARLAQIAAFVDTLETLVGATGDALGANTLFGKIKNAEAYSSRIGANNDAAGTGTVFARLAQLAAYFNDALPNGVFARFTQIVTALGATTDAASTTGTVHAKLAQLMGHIGVIGDDVARVKNGYPQYPINLLAHPSTYPASMSSSNTANTITSDRARYIYVANGQTATDNFWRYDTQTHTWAKMANIPVSAYDVALCYDGGNYIYAANSTDTTLRRYSISGNSWSSLAAHSGPTTIYGASLIYDGGDYLYYHQPYSNSTVQDYHARYSISGNSWALMASYGSSSFYSYSHGVYDGQERIYYANNSSNYGVFVYIIPNNSWQMMNLPQGFSDWTSDLRLTAAYFDGGDYIEFQTGSNILVRYNRISGFGELRYNPYAYGYPTYYTTFKDGNIWGVSLHSSANKYRIIKPSAYATTPLSSKIIR</sequence>
<reference evidence="1 2" key="1">
    <citation type="submission" date="2024-09" db="EMBL/GenBank/DDBJ databases">
        <authorList>
            <person name="Sun Q."/>
            <person name="Mori K."/>
        </authorList>
    </citation>
    <scope>NUCLEOTIDE SEQUENCE [LARGE SCALE GENOMIC DNA]</scope>
    <source>
        <strain evidence="1 2">TISTR 2452</strain>
    </source>
</reference>
<proteinExistence type="predicted"/>